<comment type="caution">
    <text evidence="2">The sequence shown here is derived from an EMBL/GenBank/DDBJ whole genome shotgun (WGS) entry which is preliminary data.</text>
</comment>
<feature type="compositionally biased region" description="Basic and acidic residues" evidence="1">
    <location>
        <begin position="1"/>
        <end position="19"/>
    </location>
</feature>
<evidence type="ECO:0000313" key="2">
    <source>
        <dbReference type="EMBL" id="OAA49753.1"/>
    </source>
</evidence>
<dbReference type="EMBL" id="AZHA01000003">
    <property type="protein sequence ID" value="OAA49753.1"/>
    <property type="molecule type" value="Genomic_DNA"/>
</dbReference>
<feature type="region of interest" description="Disordered" evidence="1">
    <location>
        <begin position="1"/>
        <end position="41"/>
    </location>
</feature>
<dbReference type="Proteomes" id="UP000076863">
    <property type="component" value="Unassembled WGS sequence"/>
</dbReference>
<dbReference type="AlphaFoldDB" id="A0A167J479"/>
<organism evidence="2 3">
    <name type="scientific">Beauveria brongniartii RCEF 3172</name>
    <dbReference type="NCBI Taxonomy" id="1081107"/>
    <lineage>
        <taxon>Eukaryota</taxon>
        <taxon>Fungi</taxon>
        <taxon>Dikarya</taxon>
        <taxon>Ascomycota</taxon>
        <taxon>Pezizomycotina</taxon>
        <taxon>Sordariomycetes</taxon>
        <taxon>Hypocreomycetidae</taxon>
        <taxon>Hypocreales</taxon>
        <taxon>Cordycipitaceae</taxon>
        <taxon>Beauveria</taxon>
        <taxon>Beauveria brongniartii</taxon>
    </lineage>
</organism>
<sequence>MIFPKLEKESPNTSVHEDINYTPASPIASSPPSPVANPTPVSYLEWDGSDDGFMTDEEYDILDASDEEYLEQQHKKMMKE</sequence>
<dbReference type="OrthoDB" id="661148at2759"/>
<reference evidence="2 3" key="1">
    <citation type="journal article" date="2016" name="Genome Biol. Evol.">
        <title>Divergent and convergent evolution of fungal pathogenicity.</title>
        <authorList>
            <person name="Shang Y."/>
            <person name="Xiao G."/>
            <person name="Zheng P."/>
            <person name="Cen K."/>
            <person name="Zhan S."/>
            <person name="Wang C."/>
        </authorList>
    </citation>
    <scope>NUCLEOTIDE SEQUENCE [LARGE SCALE GENOMIC DNA]</scope>
    <source>
        <strain evidence="2 3">RCEF 3172</strain>
    </source>
</reference>
<evidence type="ECO:0000256" key="1">
    <source>
        <dbReference type="SAM" id="MobiDB-lite"/>
    </source>
</evidence>
<accession>A0A167J479</accession>
<protein>
    <submittedName>
        <fullName evidence="2">ZZ type zinc finger domain protein</fullName>
    </submittedName>
</protein>
<proteinExistence type="predicted"/>
<name>A0A167J479_9HYPO</name>
<gene>
    <name evidence="2" type="ORF">BBO_01388</name>
</gene>
<keyword evidence="3" id="KW-1185">Reference proteome</keyword>
<evidence type="ECO:0000313" key="3">
    <source>
        <dbReference type="Proteomes" id="UP000076863"/>
    </source>
</evidence>